<evidence type="ECO:0000313" key="3">
    <source>
        <dbReference type="Proteomes" id="UP001501866"/>
    </source>
</evidence>
<gene>
    <name evidence="2" type="ORF">GCM10010451_42240</name>
</gene>
<comment type="caution">
    <text evidence="2">The sequence shown here is derived from an EMBL/GenBank/DDBJ whole genome shotgun (WGS) entry which is preliminary data.</text>
</comment>
<dbReference type="Proteomes" id="UP001501866">
    <property type="component" value="Unassembled WGS sequence"/>
</dbReference>
<proteinExistence type="predicted"/>
<accession>A0ABP6PUR2</accession>
<organism evidence="2 3">
    <name type="scientific">Streptomyces virens</name>
    <dbReference type="NCBI Taxonomy" id="285572"/>
    <lineage>
        <taxon>Bacteria</taxon>
        <taxon>Bacillati</taxon>
        <taxon>Actinomycetota</taxon>
        <taxon>Actinomycetes</taxon>
        <taxon>Kitasatosporales</taxon>
        <taxon>Streptomycetaceae</taxon>
        <taxon>Streptomyces</taxon>
    </lineage>
</organism>
<reference evidence="3" key="1">
    <citation type="journal article" date="2019" name="Int. J. Syst. Evol. Microbiol.">
        <title>The Global Catalogue of Microorganisms (GCM) 10K type strain sequencing project: providing services to taxonomists for standard genome sequencing and annotation.</title>
        <authorList>
            <consortium name="The Broad Institute Genomics Platform"/>
            <consortium name="The Broad Institute Genome Sequencing Center for Infectious Disease"/>
            <person name="Wu L."/>
            <person name="Ma J."/>
        </authorList>
    </citation>
    <scope>NUCLEOTIDE SEQUENCE [LARGE SCALE GENOMIC DNA]</scope>
    <source>
        <strain evidence="3">JCM 9095</strain>
    </source>
</reference>
<evidence type="ECO:0000313" key="2">
    <source>
        <dbReference type="EMBL" id="GAA3188324.1"/>
    </source>
</evidence>
<dbReference type="EMBL" id="BAAAUH010000033">
    <property type="protein sequence ID" value="GAA3188324.1"/>
    <property type="molecule type" value="Genomic_DNA"/>
</dbReference>
<evidence type="ECO:0000256" key="1">
    <source>
        <dbReference type="SAM" id="MobiDB-lite"/>
    </source>
</evidence>
<sequence>MRPAASAVSGGADCVKRCGGTWCTLMTRPARPASAPWADLGFFGLDDQPDDDPVIVTGRKPPGTTDSPMPRRNRTG</sequence>
<name>A0ABP6PUR2_9ACTN</name>
<protein>
    <submittedName>
        <fullName evidence="2">Uncharacterized protein</fullName>
    </submittedName>
</protein>
<feature type="region of interest" description="Disordered" evidence="1">
    <location>
        <begin position="46"/>
        <end position="76"/>
    </location>
</feature>
<keyword evidence="3" id="KW-1185">Reference proteome</keyword>